<keyword evidence="5 6" id="KW-0472">Membrane</keyword>
<dbReference type="Proteomes" id="UP001280121">
    <property type="component" value="Unassembled WGS sequence"/>
</dbReference>
<dbReference type="EMBL" id="JANJYI010000005">
    <property type="protein sequence ID" value="KAK2651201.1"/>
    <property type="molecule type" value="Genomic_DNA"/>
</dbReference>
<dbReference type="Pfam" id="PF02453">
    <property type="entry name" value="Reticulon"/>
    <property type="match status" value="1"/>
</dbReference>
<keyword evidence="2 6" id="KW-0812">Transmembrane</keyword>
<feature type="transmembrane region" description="Helical" evidence="6">
    <location>
        <begin position="357"/>
        <end position="378"/>
    </location>
</feature>
<evidence type="ECO:0000313" key="10">
    <source>
        <dbReference type="Proteomes" id="UP001280121"/>
    </source>
</evidence>
<dbReference type="GO" id="GO:0005789">
    <property type="term" value="C:endoplasmic reticulum membrane"/>
    <property type="evidence" value="ECO:0007669"/>
    <property type="project" value="UniProtKB-SubCell"/>
</dbReference>
<keyword evidence="10" id="KW-1185">Reference proteome</keyword>
<sequence>MDSNPNSQTKSSSRLARISSEDRPPHLSLDLVASSPKKTPSQSPPSLPMHELLLLSTSPMRKSRTRLADRFEMAGDEGLEPIGSRRKCKTRGSQTGFPGCASPRNNRRSRRKSEMETREERDVGFVDEVAKLRKRRHSVRSKKEKLSLVPCVSSSSLSPKMDDDGGQGNLDRFGHMVTDLIMWRDVAKSSLWFGFGCLSFFSSCFTKGVNFSIFAAISQLGLLFLGASFFSNSILQRNQEERRREFKLKEDDILRLGRVILPATNLLTSKARELFSGEPLMTLKVVPFLLLGAEYGHLITMRRLFAIGFFISFTVPKLYSSYSDQINSKVENMKNWVLEAWGGCSHKKVVAASAVMAFWNLSTVKTRIFTAFISLVILRCCRQRLVTKPEEVEAVEQEQQQALVVAKAKSQKQLVGVVGSL</sequence>
<evidence type="ECO:0000256" key="1">
    <source>
        <dbReference type="ARBA" id="ARBA00004477"/>
    </source>
</evidence>
<reference evidence="9" key="1">
    <citation type="journal article" date="2023" name="Plant J.">
        <title>Genome sequences and population genomics provide insights into the demographic history, inbreeding, and mutation load of two 'living fossil' tree species of Dipteronia.</title>
        <authorList>
            <person name="Feng Y."/>
            <person name="Comes H.P."/>
            <person name="Chen J."/>
            <person name="Zhu S."/>
            <person name="Lu R."/>
            <person name="Zhang X."/>
            <person name="Li P."/>
            <person name="Qiu J."/>
            <person name="Olsen K.M."/>
            <person name="Qiu Y."/>
        </authorList>
    </citation>
    <scope>NUCLEOTIDE SEQUENCE</scope>
    <source>
        <strain evidence="9">KIB01</strain>
    </source>
</reference>
<organism evidence="9 10">
    <name type="scientific">Dipteronia dyeriana</name>
    <dbReference type="NCBI Taxonomy" id="168575"/>
    <lineage>
        <taxon>Eukaryota</taxon>
        <taxon>Viridiplantae</taxon>
        <taxon>Streptophyta</taxon>
        <taxon>Embryophyta</taxon>
        <taxon>Tracheophyta</taxon>
        <taxon>Spermatophyta</taxon>
        <taxon>Magnoliopsida</taxon>
        <taxon>eudicotyledons</taxon>
        <taxon>Gunneridae</taxon>
        <taxon>Pentapetalae</taxon>
        <taxon>rosids</taxon>
        <taxon>malvids</taxon>
        <taxon>Sapindales</taxon>
        <taxon>Sapindaceae</taxon>
        <taxon>Hippocastanoideae</taxon>
        <taxon>Acereae</taxon>
        <taxon>Dipteronia</taxon>
    </lineage>
</organism>
<gene>
    <name evidence="9" type="ORF">Ddye_018690</name>
</gene>
<dbReference type="PROSITE" id="PS50845">
    <property type="entry name" value="RETICULON"/>
    <property type="match status" value="1"/>
</dbReference>
<dbReference type="PANTHER" id="PTHR46626:SF2">
    <property type="entry name" value="RETICULON-LIKE PROTEIN B17"/>
    <property type="match status" value="1"/>
</dbReference>
<feature type="transmembrane region" description="Helical" evidence="6">
    <location>
        <begin position="304"/>
        <end position="322"/>
    </location>
</feature>
<protein>
    <recommendedName>
        <fullName evidence="6">Reticulon-like protein</fullName>
    </recommendedName>
</protein>
<keyword evidence="3 6" id="KW-0256">Endoplasmic reticulum</keyword>
<dbReference type="InterPro" id="IPR003388">
    <property type="entry name" value="Reticulon"/>
</dbReference>
<evidence type="ECO:0000256" key="4">
    <source>
        <dbReference type="ARBA" id="ARBA00022989"/>
    </source>
</evidence>
<evidence type="ECO:0000256" key="6">
    <source>
        <dbReference type="RuleBase" id="RU363132"/>
    </source>
</evidence>
<comment type="subcellular location">
    <subcellularLocation>
        <location evidence="1 6">Endoplasmic reticulum membrane</location>
        <topology evidence="1 6">Multi-pass membrane protein</topology>
    </subcellularLocation>
</comment>
<feature type="transmembrane region" description="Helical" evidence="6">
    <location>
        <begin position="211"/>
        <end position="235"/>
    </location>
</feature>
<comment type="caution">
    <text evidence="9">The sequence shown here is derived from an EMBL/GenBank/DDBJ whole genome shotgun (WGS) entry which is preliminary data.</text>
</comment>
<evidence type="ECO:0000256" key="3">
    <source>
        <dbReference type="ARBA" id="ARBA00022824"/>
    </source>
</evidence>
<feature type="region of interest" description="Disordered" evidence="7">
    <location>
        <begin position="73"/>
        <end position="120"/>
    </location>
</feature>
<keyword evidence="4 6" id="KW-1133">Transmembrane helix</keyword>
<evidence type="ECO:0000256" key="5">
    <source>
        <dbReference type="ARBA" id="ARBA00023136"/>
    </source>
</evidence>
<name>A0AAD9UBI6_9ROSI</name>
<dbReference type="InterPro" id="IPR044647">
    <property type="entry name" value="RTNLB17/18/21"/>
</dbReference>
<dbReference type="AlphaFoldDB" id="A0AAD9UBI6"/>
<evidence type="ECO:0000313" key="9">
    <source>
        <dbReference type="EMBL" id="KAK2651201.1"/>
    </source>
</evidence>
<feature type="region of interest" description="Disordered" evidence="7">
    <location>
        <begin position="1"/>
        <end position="50"/>
    </location>
</feature>
<proteinExistence type="predicted"/>
<feature type="compositionally biased region" description="Polar residues" evidence="7">
    <location>
        <begin position="1"/>
        <end position="14"/>
    </location>
</feature>
<evidence type="ECO:0000256" key="7">
    <source>
        <dbReference type="SAM" id="MobiDB-lite"/>
    </source>
</evidence>
<feature type="domain" description="Reticulon" evidence="8">
    <location>
        <begin position="177"/>
        <end position="335"/>
    </location>
</feature>
<evidence type="ECO:0000256" key="2">
    <source>
        <dbReference type="ARBA" id="ARBA00022692"/>
    </source>
</evidence>
<accession>A0AAD9UBI6</accession>
<dbReference type="PANTHER" id="PTHR46626">
    <property type="entry name" value="RETICULON-LIKE PROTEIN B17"/>
    <property type="match status" value="1"/>
</dbReference>
<evidence type="ECO:0000259" key="8">
    <source>
        <dbReference type="PROSITE" id="PS50845"/>
    </source>
</evidence>